<organism evidence="2 3">
    <name type="scientific">Pelagerythrobacter rhizovicinus</name>
    <dbReference type="NCBI Taxonomy" id="2268576"/>
    <lineage>
        <taxon>Bacteria</taxon>
        <taxon>Pseudomonadati</taxon>
        <taxon>Pseudomonadota</taxon>
        <taxon>Alphaproteobacteria</taxon>
        <taxon>Sphingomonadales</taxon>
        <taxon>Erythrobacteraceae</taxon>
        <taxon>Pelagerythrobacter</taxon>
    </lineage>
</organism>
<keyword evidence="3" id="KW-1185">Reference proteome</keyword>
<dbReference type="RefSeq" id="WP_129522995.1">
    <property type="nucleotide sequence ID" value="NZ_SDPV01000001.1"/>
</dbReference>
<feature type="signal peptide" evidence="1">
    <location>
        <begin position="1"/>
        <end position="21"/>
    </location>
</feature>
<accession>A0A4Q2KMM3</accession>
<gene>
    <name evidence="2" type="ORF">ETX26_01775</name>
</gene>
<dbReference type="EMBL" id="SDPV01000001">
    <property type="protein sequence ID" value="RXZ65510.1"/>
    <property type="molecule type" value="Genomic_DNA"/>
</dbReference>
<keyword evidence="2" id="KW-0946">Virion</keyword>
<evidence type="ECO:0000256" key="1">
    <source>
        <dbReference type="SAM" id="SignalP"/>
    </source>
</evidence>
<dbReference type="OrthoDB" id="1149075at2"/>
<feature type="chain" id="PRO_5020730100" evidence="1">
    <location>
        <begin position="22"/>
        <end position="143"/>
    </location>
</feature>
<sequence>MKARLLALPLIAATSIGTVAAAQEAAETGPATYVATVDPGTFKRAPLEEKKTGVTADPAAVRMIVPGLEKFSIYRLIGPPHFGEGITRRWNYVLFLPLAPGSTERARCRMEIRFEKPEGRYHVVVSEVVWQDQACADRVAAAG</sequence>
<keyword evidence="2" id="KW-0261">Viral envelope protein</keyword>
<comment type="caution">
    <text evidence="2">The sequence shown here is derived from an EMBL/GenBank/DDBJ whole genome shotgun (WGS) entry which is preliminary data.</text>
</comment>
<name>A0A4Q2KMM3_9SPHN</name>
<evidence type="ECO:0000313" key="2">
    <source>
        <dbReference type="EMBL" id="RXZ65510.1"/>
    </source>
</evidence>
<dbReference type="AlphaFoldDB" id="A0A4Q2KMM3"/>
<reference evidence="2 3" key="1">
    <citation type="submission" date="2019-01" db="EMBL/GenBank/DDBJ databases">
        <title>Altererythrobacter rhizovicinus sp. nov., isolated from the rhizosphere soil of Haloxylon ammodendron.</title>
        <authorList>
            <person name="Li H.-P."/>
            <person name="Gou J.-Y."/>
            <person name="Yao D."/>
            <person name="Han Q.-Q."/>
            <person name="Shao K.-Z."/>
            <person name="Zhao Q."/>
            <person name="Zhang J.-L."/>
        </authorList>
    </citation>
    <scope>NUCLEOTIDE SEQUENCE [LARGE SCALE GENOMIC DNA]</scope>
    <source>
        <strain evidence="2 3">AY-3R</strain>
    </source>
</reference>
<evidence type="ECO:0000313" key="3">
    <source>
        <dbReference type="Proteomes" id="UP000293623"/>
    </source>
</evidence>
<keyword evidence="1" id="KW-0732">Signal</keyword>
<dbReference type="Proteomes" id="UP000293623">
    <property type="component" value="Unassembled WGS sequence"/>
</dbReference>
<proteinExistence type="predicted"/>
<protein>
    <submittedName>
        <fullName evidence="2">Cell envelope protein SmpA</fullName>
    </submittedName>
</protein>